<dbReference type="KEGG" id="vg:11536450"/>
<proteinExistence type="predicted"/>
<dbReference type="Proteomes" id="UP000029779">
    <property type="component" value="Segment"/>
</dbReference>
<evidence type="ECO:0000256" key="1">
    <source>
        <dbReference type="SAM" id="MobiDB-lite"/>
    </source>
</evidence>
<dbReference type="OrthoDB" id="34266at10239"/>
<dbReference type="RefSeq" id="YP_004956824.1">
    <property type="nucleotide sequence ID" value="NC_004156.2"/>
</dbReference>
<protein>
    <submittedName>
        <fullName evidence="2">Uncharacterized protein</fullName>
    </submittedName>
</protein>
<evidence type="ECO:0000313" key="2">
    <source>
        <dbReference type="EMBL" id="AEW69625.1"/>
    </source>
</evidence>
<sequence>MNASLSRSQRVIEIVRLLHSVRKRDITQDDVDQLKALINTPDTRINRANFVQVAKLCIVNGQRNVKGCRMITNGVNDLPDSVLGFILNKPIAFFEDYPPYENATPSMSIACLRKTNAAYHCLNSSQKVAFQIIHKQISDSFRLDTASCVPESLDGKYTPPKIHSIEDSFFGVLNSRSGTGKSTIMGVMACSLLTPIMFVVYSNALKDDAATLHTNINARTTCNFIMHTLGLSYNQAKCIFNAPQSKTICSIFYDLLKLLKTFKMVPCNDGDFAIPYLIVFDEYTVMQPLMIIFLHMLSRQYKLNILMVGDANQQKAIRTSVYHKMNNMHLLKELASFDLMLTKQMRITDADYLKIIQTIELHLDEKHDNIRMDFHEKYTLYSLLYRHFHINECQTAMFLTATHRKMKDRIHRCFKESVKEGRTIVKAEYCRRKAGGSFEAVALPQNYKFAPLLVLIQGYSYIKYSETSKCEDVVQFVRKVSPTLIEVVNSSGRLEHLQRIAVNAYNTIDDLRVWLTSQGARYQYPLRFFTNTYYSAQGLTLDKCDMELDLDDTTMNAVYVGLTRIREGFRLKRLHTNDLCSLVYTHVKNDEYYYKVPEVPNLCEKYKITTDDLNQRIISVNSVLAYLYKTVTFPVVTPEAFRVSKGRCVRVLRTTYKEYVDSLQTNTSPLLDCYKHIKDNVNFNGLTSKSRRELHDTIQCPCTFKEEPQDRLDEKAKTDPDEVVCYDDEGNECILQYVKSTAQKESLKAGSKRKVSGKGIVNKMDLELERELASTVEPEPEQHSASTAQPEEYGTGANFKSAEFVMFDSASSSDSDSQPESKRCKLEELQQVSTECVASNISVGVDRVCVGGTDSDLTDSDVEVLDSVALDFEKEF</sequence>
<accession>G9I0A2</accession>
<feature type="region of interest" description="Disordered" evidence="1">
    <location>
        <begin position="772"/>
        <end position="794"/>
    </location>
</feature>
<reference evidence="2 3" key="1">
    <citation type="journal article" date="2012" name="Viruses">
        <title>Analysis of the Genome of the Sexually Transmitted Insect Virus Helicoverpa zea Nudivirus 2.</title>
        <authorList>
            <person name="Burand J.P."/>
            <person name="Kim W."/>
            <person name="Afonso C.L."/>
            <person name="Tulman E.R."/>
            <person name="Kutish G.F."/>
            <person name="Lu Z."/>
            <person name="Rock D.L."/>
        </authorList>
    </citation>
    <scope>NUCLEOTIDE SEQUENCE [LARGE SCALE GENOMIC DNA]</scope>
    <source>
        <strain evidence="2">MS1</strain>
    </source>
</reference>
<dbReference type="EMBL" id="JN418988">
    <property type="protein sequence ID" value="AEW69625.1"/>
    <property type="molecule type" value="Genomic_DNA"/>
</dbReference>
<gene>
    <name evidence="2" type="primary">orf76</name>
    <name evidence="2" type="ORF">Hz2V076</name>
</gene>
<dbReference type="SUPFAM" id="SSF52540">
    <property type="entry name" value="P-loop containing nucleoside triphosphate hydrolases"/>
    <property type="match status" value="1"/>
</dbReference>
<organismHost>
    <name type="scientific">Helicoverpa zea</name>
    <name type="common">Corn earworm moth</name>
    <name type="synonym">Heliothis zea</name>
    <dbReference type="NCBI Taxonomy" id="7113"/>
</organismHost>
<name>G9I0A2_HZNV2</name>
<keyword evidence="3" id="KW-1185">Reference proteome</keyword>
<dbReference type="InterPro" id="IPR027417">
    <property type="entry name" value="P-loop_NTPase"/>
</dbReference>
<organism evidence="2 3">
    <name type="scientific">Helicoverpa zea nudivirus 2</name>
    <name type="common">HzNV-2</name>
    <dbReference type="NCBI Taxonomy" id="1128424"/>
    <lineage>
        <taxon>Viruses</taxon>
        <taxon>Viruses incertae sedis</taxon>
        <taxon>Naldaviricetes</taxon>
        <taxon>Lefavirales</taxon>
        <taxon>Nudiviridae</taxon>
        <taxon>Betanudivirus</taxon>
        <taxon>Betanudivirus hezeae</taxon>
    </lineage>
</organism>
<dbReference type="GeneID" id="11536450"/>
<evidence type="ECO:0000313" key="3">
    <source>
        <dbReference type="Proteomes" id="UP000029779"/>
    </source>
</evidence>